<dbReference type="PANTHER" id="PTHR43283">
    <property type="entry name" value="BETA-LACTAMASE-RELATED"/>
    <property type="match status" value="1"/>
</dbReference>
<dbReference type="EMBL" id="VSSR01000062">
    <property type="protein sequence ID" value="TYL76050.1"/>
    <property type="molecule type" value="Genomic_DNA"/>
</dbReference>
<dbReference type="Pfam" id="PF00144">
    <property type="entry name" value="Beta-lactamase"/>
    <property type="match status" value="1"/>
</dbReference>
<sequence>MSLSAFETSYGFPRSDVRLSNWRQAPWNVWSFRHVTELIPTARIPAMPGVTEEPPVSSEGLVREEFSVGGERTTVADILRGTSTDALVVMKSGRVVADVHAANFTLKSRHILFSASKSVTAIIAGILHGDGLLDLDELVPHYVPELKSSAYADARIRDVLDMRVSLDFQETYQDARGDFARYRRAGLLEPVEPGHAAETLVEFLSSLKKGAGDHNCSFHYASPNSDVLGQVVERASGERFADLVTTRLWQPLGARQDAYVTVDAAGAARSGGGICMSPRDLARVGEMMRLGGAANGRRIVSPEWVRDTAEGTPLGNWGAGKLAEWLPGGAYRNKWYQRRGDGDAFFALGSHGQWLYVDPRAEMVVAKFSSQPVPVCNDTKRLNLALFDALAKMV</sequence>
<dbReference type="AlphaFoldDB" id="A0A5S4W382"/>
<reference evidence="2 3" key="1">
    <citation type="submission" date="2019-08" db="EMBL/GenBank/DDBJ databases">
        <title>Bradyrhizobium hipponensis sp. nov., a rhizobium isolated from a Lupinus angustifolius root nodule in Tunisia.</title>
        <authorList>
            <person name="Off K."/>
            <person name="Rejili M."/>
            <person name="Mars M."/>
            <person name="Brachmann A."/>
            <person name="Marin M."/>
        </authorList>
    </citation>
    <scope>NUCLEOTIDE SEQUENCE [LARGE SCALE GENOMIC DNA]</scope>
    <source>
        <strain evidence="2 3">CTAW11</strain>
    </source>
</reference>
<accession>A0A5S4W382</accession>
<dbReference type="InterPro" id="IPR050789">
    <property type="entry name" value="Diverse_Enzym_Activities"/>
</dbReference>
<evidence type="ECO:0000313" key="2">
    <source>
        <dbReference type="EMBL" id="TYL76050.1"/>
    </source>
</evidence>
<name>A0A5S4W382_9BRAD</name>
<dbReference type="PANTHER" id="PTHR43283:SF7">
    <property type="entry name" value="BETA-LACTAMASE-RELATED DOMAIN-CONTAINING PROTEIN"/>
    <property type="match status" value="1"/>
</dbReference>
<dbReference type="RefSeq" id="WP_148754940.1">
    <property type="nucleotide sequence ID" value="NZ_VSSR01000062.1"/>
</dbReference>
<dbReference type="Proteomes" id="UP000324853">
    <property type="component" value="Unassembled WGS sequence"/>
</dbReference>
<feature type="domain" description="Beta-lactamase-related" evidence="1">
    <location>
        <begin position="82"/>
        <end position="379"/>
    </location>
</feature>
<keyword evidence="2" id="KW-0378">Hydrolase</keyword>
<dbReference type="OrthoDB" id="9814204at2"/>
<evidence type="ECO:0000259" key="1">
    <source>
        <dbReference type="Pfam" id="PF00144"/>
    </source>
</evidence>
<protein>
    <submittedName>
        <fullName evidence="2">Serine hydrolase</fullName>
    </submittedName>
</protein>
<dbReference type="GO" id="GO:0016787">
    <property type="term" value="F:hydrolase activity"/>
    <property type="evidence" value="ECO:0007669"/>
    <property type="project" value="UniProtKB-KW"/>
</dbReference>
<dbReference type="Gene3D" id="3.40.710.10">
    <property type="entry name" value="DD-peptidase/beta-lactamase superfamily"/>
    <property type="match status" value="1"/>
</dbReference>
<dbReference type="InterPro" id="IPR012338">
    <property type="entry name" value="Beta-lactam/transpept-like"/>
</dbReference>
<gene>
    <name evidence="2" type="ORF">FXB38_31875</name>
</gene>
<proteinExistence type="predicted"/>
<dbReference type="SUPFAM" id="SSF56601">
    <property type="entry name" value="beta-lactamase/transpeptidase-like"/>
    <property type="match status" value="1"/>
</dbReference>
<organism evidence="2 3">
    <name type="scientific">Bradyrhizobium cytisi</name>
    <dbReference type="NCBI Taxonomy" id="515489"/>
    <lineage>
        <taxon>Bacteria</taxon>
        <taxon>Pseudomonadati</taxon>
        <taxon>Pseudomonadota</taxon>
        <taxon>Alphaproteobacteria</taxon>
        <taxon>Hyphomicrobiales</taxon>
        <taxon>Nitrobacteraceae</taxon>
        <taxon>Bradyrhizobium</taxon>
    </lineage>
</organism>
<comment type="caution">
    <text evidence="2">The sequence shown here is derived from an EMBL/GenBank/DDBJ whole genome shotgun (WGS) entry which is preliminary data.</text>
</comment>
<dbReference type="InterPro" id="IPR001466">
    <property type="entry name" value="Beta-lactam-related"/>
</dbReference>
<evidence type="ECO:0000313" key="3">
    <source>
        <dbReference type="Proteomes" id="UP000324853"/>
    </source>
</evidence>
<keyword evidence="3" id="KW-1185">Reference proteome</keyword>